<organism evidence="2 3">
    <name type="scientific">Pedobacter chitinilyticus</name>
    <dbReference type="NCBI Taxonomy" id="2233776"/>
    <lineage>
        <taxon>Bacteria</taxon>
        <taxon>Pseudomonadati</taxon>
        <taxon>Bacteroidota</taxon>
        <taxon>Sphingobacteriia</taxon>
        <taxon>Sphingobacteriales</taxon>
        <taxon>Sphingobacteriaceae</taxon>
        <taxon>Pedobacter</taxon>
    </lineage>
</organism>
<protein>
    <submittedName>
        <fullName evidence="2">Uncharacterized protein</fullName>
    </submittedName>
</protein>
<comment type="caution">
    <text evidence="2">The sequence shown here is derived from an EMBL/GenBank/DDBJ whole genome shotgun (WGS) entry which is preliminary data.</text>
</comment>
<dbReference type="Proteomes" id="UP000284120">
    <property type="component" value="Unassembled WGS sequence"/>
</dbReference>
<sequence>MKSARLSFYSLVLFASALWFSACNKETNAPKPDLAYNYFPLKVDQVNIYNVDSTVYNDFNNSTTLFQFQLKDIVVSKFKDAEGYEAYRVERYKKTSTQDWFFQKLITRRMINNRAEEVLDNRRYVRLVFPPSLQSTWNGNLYNDLDVWRHEITAIDVPLTIGVNKLDSTLNITQYNEVNLIREDIYLETYAKNVGLVVKEVKAIDKDITTGRTRRGFMYKMQLDSFSTK</sequence>
<dbReference type="AlphaFoldDB" id="A0A443Z1Q2"/>
<accession>A0A443Z1Q2</accession>
<evidence type="ECO:0000313" key="3">
    <source>
        <dbReference type="Proteomes" id="UP000284120"/>
    </source>
</evidence>
<keyword evidence="3" id="KW-1185">Reference proteome</keyword>
<keyword evidence="1" id="KW-0732">Signal</keyword>
<name>A0A443Z1Q2_9SPHI</name>
<feature type="signal peptide" evidence="1">
    <location>
        <begin position="1"/>
        <end position="21"/>
    </location>
</feature>
<reference evidence="2 3" key="1">
    <citation type="submission" date="2018-06" db="EMBL/GenBank/DDBJ databases">
        <title>Pedobacter endophyticus sp. nov., an endophytic bacterium isolated from a leaf of Triticum aestivum.</title>
        <authorList>
            <person name="Zhang L."/>
        </authorList>
    </citation>
    <scope>NUCLEOTIDE SEQUENCE [LARGE SCALE GENOMIC DNA]</scope>
    <source>
        <strain evidence="2 3">CM134L-2</strain>
    </source>
</reference>
<dbReference type="PROSITE" id="PS51257">
    <property type="entry name" value="PROKAR_LIPOPROTEIN"/>
    <property type="match status" value="1"/>
</dbReference>
<feature type="chain" id="PRO_5019334247" evidence="1">
    <location>
        <begin position="22"/>
        <end position="229"/>
    </location>
</feature>
<gene>
    <name evidence="2" type="ORF">DPV69_03830</name>
</gene>
<dbReference type="OrthoDB" id="1467525at2"/>
<dbReference type="RefSeq" id="WP_113645972.1">
    <property type="nucleotide sequence ID" value="NZ_QMHN01000001.1"/>
</dbReference>
<evidence type="ECO:0000313" key="2">
    <source>
        <dbReference type="EMBL" id="RWU10477.1"/>
    </source>
</evidence>
<evidence type="ECO:0000256" key="1">
    <source>
        <dbReference type="SAM" id="SignalP"/>
    </source>
</evidence>
<proteinExistence type="predicted"/>
<dbReference type="EMBL" id="SAYW01000001">
    <property type="protein sequence ID" value="RWU10477.1"/>
    <property type="molecule type" value="Genomic_DNA"/>
</dbReference>